<dbReference type="OrthoDB" id="6717081at2"/>
<proteinExistence type="predicted"/>
<protein>
    <submittedName>
        <fullName evidence="1">Uncharacterized protein</fullName>
    </submittedName>
</protein>
<dbReference type="EMBL" id="CP029397">
    <property type="protein sequence ID" value="AWL27745.1"/>
    <property type="molecule type" value="Genomic_DNA"/>
</dbReference>
<evidence type="ECO:0000313" key="2">
    <source>
        <dbReference type="Proteomes" id="UP000245977"/>
    </source>
</evidence>
<organism evidence="1 2">
    <name type="scientific">Acinetobacter defluvii</name>
    <dbReference type="NCBI Taxonomy" id="1871111"/>
    <lineage>
        <taxon>Bacteria</taxon>
        <taxon>Pseudomonadati</taxon>
        <taxon>Pseudomonadota</taxon>
        <taxon>Gammaproteobacteria</taxon>
        <taxon>Moraxellales</taxon>
        <taxon>Moraxellaceae</taxon>
        <taxon>Acinetobacter</taxon>
    </lineage>
</organism>
<reference evidence="1" key="1">
    <citation type="submission" date="2019-08" db="EMBL/GenBank/DDBJ databases">
        <title>The complete genome of Acinetobacter defluvii strain WCHAD010030.</title>
        <authorList>
            <person name="Hu Y."/>
            <person name="Qin J."/>
            <person name="Feng Y."/>
            <person name="Zong Z."/>
        </authorList>
    </citation>
    <scope>NUCLEOTIDE SEQUENCE</scope>
    <source>
        <strain evidence="1">WCHA30</strain>
    </source>
</reference>
<keyword evidence="2" id="KW-1185">Reference proteome</keyword>
<dbReference type="AlphaFoldDB" id="A0A2S2FAC8"/>
<gene>
    <name evidence="1" type="ORF">DJ533_03615</name>
</gene>
<dbReference type="RefSeq" id="WP_065993279.1">
    <property type="nucleotide sequence ID" value="NZ_CP029397.2"/>
</dbReference>
<accession>A0A2S2FAC8</accession>
<dbReference type="Proteomes" id="UP000245977">
    <property type="component" value="Chromosome"/>
</dbReference>
<sequence length="225" mass="27419">MDEKYQLHLHTEIQKRRSLWKNIANRSGELEIDDVINEAWLFACHQWKNGAIFNSQDENDWKYLYGVIDKKLVKYTEKNIKYAVQIDQPYHRNSFEEKEHPVLKTLFADETLEPLKKLEQLEQNQEYEQNFNQQIRQLGYSKIAAFLKLSHSFYTSRMQTAYSMNMSYSWFYESGRVFQRIYTIQRSLFDDQNIEIESDQLRTWRKFKEKHTKNIVNKKQLNFQF</sequence>
<name>A0A2S2FAC8_9GAMM</name>
<dbReference type="KEGG" id="adv:DJ533_03615"/>
<evidence type="ECO:0000313" key="1">
    <source>
        <dbReference type="EMBL" id="AWL27745.1"/>
    </source>
</evidence>